<evidence type="ECO:0000256" key="3">
    <source>
        <dbReference type="ARBA" id="ARBA00022555"/>
    </source>
</evidence>
<sequence length="360" mass="39849">MREVNFRLPAGGRQGFWGKLKKPIMALAPMADVTDAAYRRIIAAHGKPDVMFTEFVSADGLILADKRGKAHLKNDLIFTDAERPIVAQFFSGKPEMIEGAAKLACDLGFDGVDINMGCPDRGIEQQGAGAALIKNPKLAMELIAAAKRGAGPLPISVKTRVGYNKVELDTWIPALLETDLAAISIHARTRKEMSRVPARWDHVKDAVAWRDKLGKKTLILGNGDLVNLEDARRRIKETGADGAMFGRAIFGNPRLFADNNNKKTKSTTSLNSQVYENVVEIKKRLGVLLEHTELFEKLLGDVKNFSVMKKHYKAYVAGWDGARELRSKLMETENAKEVEEIISEYLSPHLPEYPTAEPRG</sequence>
<dbReference type="GO" id="GO:0050660">
    <property type="term" value="F:flavin adenine dinucleotide binding"/>
    <property type="evidence" value="ECO:0007669"/>
    <property type="project" value="InterPro"/>
</dbReference>
<dbReference type="PANTHER" id="PTHR11082">
    <property type="entry name" value="TRNA-DIHYDROURIDINE SYNTHASE"/>
    <property type="match status" value="1"/>
</dbReference>
<feature type="binding site" evidence="14">
    <location>
        <position position="186"/>
    </location>
    <ligand>
        <name>FMN</name>
        <dbReference type="ChEBI" id="CHEBI:58210"/>
    </ligand>
</feature>
<evidence type="ECO:0000256" key="2">
    <source>
        <dbReference type="ARBA" id="ARBA00002790"/>
    </source>
</evidence>
<accession>A0A1G2GT95</accession>
<evidence type="ECO:0000256" key="6">
    <source>
        <dbReference type="ARBA" id="ARBA00022694"/>
    </source>
</evidence>
<name>A0A1G2GT95_9BACT</name>
<evidence type="ECO:0000313" key="16">
    <source>
        <dbReference type="EMBL" id="OGZ53340.1"/>
    </source>
</evidence>
<evidence type="ECO:0000256" key="10">
    <source>
        <dbReference type="ARBA" id="ARBA00048205"/>
    </source>
</evidence>
<dbReference type="Pfam" id="PF01207">
    <property type="entry name" value="Dus"/>
    <property type="match status" value="1"/>
</dbReference>
<dbReference type="InterPro" id="IPR035587">
    <property type="entry name" value="DUS-like_FMN-bd"/>
</dbReference>
<dbReference type="PIRSF" id="PIRSF006621">
    <property type="entry name" value="Dus"/>
    <property type="match status" value="1"/>
</dbReference>
<evidence type="ECO:0000256" key="12">
    <source>
        <dbReference type="PIRNR" id="PIRNR006621"/>
    </source>
</evidence>
<dbReference type="SUPFAM" id="SSF51395">
    <property type="entry name" value="FMN-linked oxidoreductases"/>
    <property type="match status" value="1"/>
</dbReference>
<evidence type="ECO:0000313" key="17">
    <source>
        <dbReference type="Proteomes" id="UP000179106"/>
    </source>
</evidence>
<dbReference type="STRING" id="1802126.A3B25_03860"/>
<dbReference type="PANTHER" id="PTHR11082:SF25">
    <property type="entry name" value="DUS-LIKE FMN-BINDING DOMAIN-CONTAINING PROTEIN"/>
    <property type="match status" value="1"/>
</dbReference>
<keyword evidence="7" id="KW-0521">NADP</keyword>
<feature type="binding site" evidence="14">
    <location>
        <begin position="246"/>
        <end position="247"/>
    </location>
    <ligand>
        <name>FMN</name>
        <dbReference type="ChEBI" id="CHEBI:58210"/>
    </ligand>
</feature>
<feature type="binding site" evidence="14">
    <location>
        <begin position="29"/>
        <end position="31"/>
    </location>
    <ligand>
        <name>FMN</name>
        <dbReference type="ChEBI" id="CHEBI:58210"/>
    </ligand>
</feature>
<dbReference type="InterPro" id="IPR018517">
    <property type="entry name" value="tRNA_hU_synthase_CS"/>
</dbReference>
<protein>
    <recommendedName>
        <fullName evidence="12">tRNA-dihydrouridine synthase</fullName>
        <ecNumber evidence="12">1.3.1.-</ecNumber>
    </recommendedName>
</protein>
<dbReference type="Proteomes" id="UP000179106">
    <property type="component" value="Unassembled WGS sequence"/>
</dbReference>
<keyword evidence="6 12" id="KW-0819">tRNA processing</keyword>
<dbReference type="EMBL" id="MHNW01000023">
    <property type="protein sequence ID" value="OGZ53340.1"/>
    <property type="molecule type" value="Genomic_DNA"/>
</dbReference>
<evidence type="ECO:0000256" key="9">
    <source>
        <dbReference type="ARBA" id="ARBA00023002"/>
    </source>
</evidence>
<evidence type="ECO:0000256" key="7">
    <source>
        <dbReference type="ARBA" id="ARBA00022857"/>
    </source>
</evidence>
<comment type="cofactor">
    <cofactor evidence="1 12 14">
        <name>FMN</name>
        <dbReference type="ChEBI" id="CHEBI:58210"/>
    </cofactor>
</comment>
<keyword evidence="9 12" id="KW-0560">Oxidoreductase</keyword>
<comment type="function">
    <text evidence="2 12">Catalyzes the synthesis of 5,6-dihydrouridine (D), a modified base found in the D-loop of most tRNAs, via the reduction of the C5-C6 double bond in target uridines.</text>
</comment>
<dbReference type="InterPro" id="IPR024036">
    <property type="entry name" value="tRNA-dHydroUridine_Synthase_C"/>
</dbReference>
<evidence type="ECO:0000256" key="8">
    <source>
        <dbReference type="ARBA" id="ARBA00022884"/>
    </source>
</evidence>
<keyword evidence="8" id="KW-0694">RNA-binding</keyword>
<keyword evidence="5 12" id="KW-0288">FMN</keyword>
<organism evidence="16 17">
    <name type="scientific">Candidatus Ryanbacteria bacterium RIFCSPLOWO2_01_FULL_48_26</name>
    <dbReference type="NCBI Taxonomy" id="1802126"/>
    <lineage>
        <taxon>Bacteria</taxon>
        <taxon>Candidatus Ryaniibacteriota</taxon>
    </lineage>
</organism>
<dbReference type="Gene3D" id="3.20.20.70">
    <property type="entry name" value="Aldolase class I"/>
    <property type="match status" value="1"/>
</dbReference>
<evidence type="ECO:0000256" key="4">
    <source>
        <dbReference type="ARBA" id="ARBA00022630"/>
    </source>
</evidence>
<evidence type="ECO:0000256" key="5">
    <source>
        <dbReference type="ARBA" id="ARBA00022643"/>
    </source>
</evidence>
<feature type="domain" description="DUS-like FMN-binding" evidence="15">
    <location>
        <begin position="27"/>
        <end position="341"/>
    </location>
</feature>
<reference evidence="16 17" key="1">
    <citation type="journal article" date="2016" name="Nat. Commun.">
        <title>Thousands of microbial genomes shed light on interconnected biogeochemical processes in an aquifer system.</title>
        <authorList>
            <person name="Anantharaman K."/>
            <person name="Brown C.T."/>
            <person name="Hug L.A."/>
            <person name="Sharon I."/>
            <person name="Castelle C.J."/>
            <person name="Probst A.J."/>
            <person name="Thomas B.C."/>
            <person name="Singh A."/>
            <person name="Wilkins M.J."/>
            <person name="Karaoz U."/>
            <person name="Brodie E.L."/>
            <person name="Williams K.H."/>
            <person name="Hubbard S.S."/>
            <person name="Banfield J.F."/>
        </authorList>
    </citation>
    <scope>NUCLEOTIDE SEQUENCE [LARGE SCALE GENOMIC DNA]</scope>
</reference>
<dbReference type="PROSITE" id="PS01136">
    <property type="entry name" value="UPF0034"/>
    <property type="match status" value="1"/>
</dbReference>
<evidence type="ECO:0000256" key="14">
    <source>
        <dbReference type="PIRSR" id="PIRSR006621-2"/>
    </source>
</evidence>
<dbReference type="AlphaFoldDB" id="A0A1G2GT95"/>
<keyword evidence="4 12" id="KW-0285">Flavoprotein</keyword>
<dbReference type="EC" id="1.3.1.-" evidence="12"/>
<gene>
    <name evidence="16" type="ORF">A3B25_03860</name>
</gene>
<comment type="catalytic activity">
    <reaction evidence="10">
        <text>a 5,6-dihydrouridine in tRNA + NADP(+) = a uridine in tRNA + NADPH + H(+)</text>
        <dbReference type="Rhea" id="RHEA:23624"/>
        <dbReference type="Rhea" id="RHEA-COMP:13339"/>
        <dbReference type="Rhea" id="RHEA-COMP:13887"/>
        <dbReference type="ChEBI" id="CHEBI:15378"/>
        <dbReference type="ChEBI" id="CHEBI:57783"/>
        <dbReference type="ChEBI" id="CHEBI:58349"/>
        <dbReference type="ChEBI" id="CHEBI:65315"/>
        <dbReference type="ChEBI" id="CHEBI:74443"/>
    </reaction>
</comment>
<comment type="similarity">
    <text evidence="12">Belongs to the dus family.</text>
</comment>
<comment type="catalytic activity">
    <reaction evidence="11">
        <text>a 5,6-dihydrouridine in tRNA + NAD(+) = a uridine in tRNA + NADH + H(+)</text>
        <dbReference type="Rhea" id="RHEA:54452"/>
        <dbReference type="Rhea" id="RHEA-COMP:13339"/>
        <dbReference type="Rhea" id="RHEA-COMP:13887"/>
        <dbReference type="ChEBI" id="CHEBI:15378"/>
        <dbReference type="ChEBI" id="CHEBI:57540"/>
        <dbReference type="ChEBI" id="CHEBI:57945"/>
        <dbReference type="ChEBI" id="CHEBI:65315"/>
        <dbReference type="ChEBI" id="CHEBI:74443"/>
    </reaction>
</comment>
<evidence type="ECO:0000256" key="11">
    <source>
        <dbReference type="ARBA" id="ARBA00048802"/>
    </source>
</evidence>
<dbReference type="InterPro" id="IPR001269">
    <property type="entry name" value="DUS_fam"/>
</dbReference>
<comment type="caution">
    <text evidence="16">The sequence shown here is derived from an EMBL/GenBank/DDBJ whole genome shotgun (WGS) entry which is preliminary data.</text>
</comment>
<evidence type="ECO:0000256" key="13">
    <source>
        <dbReference type="PIRSR" id="PIRSR006621-1"/>
    </source>
</evidence>
<feature type="binding site" evidence="14">
    <location>
        <position position="88"/>
    </location>
    <ligand>
        <name>FMN</name>
        <dbReference type="ChEBI" id="CHEBI:58210"/>
    </ligand>
</feature>
<proteinExistence type="inferred from homology"/>
<dbReference type="GO" id="GO:0000049">
    <property type="term" value="F:tRNA binding"/>
    <property type="evidence" value="ECO:0007669"/>
    <property type="project" value="UniProtKB-KW"/>
</dbReference>
<keyword evidence="14" id="KW-0547">Nucleotide-binding</keyword>
<feature type="active site" description="Proton donor" evidence="13">
    <location>
        <position position="118"/>
    </location>
</feature>
<evidence type="ECO:0000256" key="1">
    <source>
        <dbReference type="ARBA" id="ARBA00001917"/>
    </source>
</evidence>
<feature type="binding site" evidence="14">
    <location>
        <position position="158"/>
    </location>
    <ligand>
        <name>FMN</name>
        <dbReference type="ChEBI" id="CHEBI:58210"/>
    </ligand>
</feature>
<dbReference type="CDD" id="cd02801">
    <property type="entry name" value="DUS_like_FMN"/>
    <property type="match status" value="1"/>
</dbReference>
<dbReference type="GO" id="GO:0017150">
    <property type="term" value="F:tRNA dihydrouridine synthase activity"/>
    <property type="evidence" value="ECO:0007669"/>
    <property type="project" value="InterPro"/>
</dbReference>
<evidence type="ECO:0000259" key="15">
    <source>
        <dbReference type="Pfam" id="PF01207"/>
    </source>
</evidence>
<dbReference type="InterPro" id="IPR013785">
    <property type="entry name" value="Aldolase_TIM"/>
</dbReference>
<dbReference type="Gene3D" id="1.10.1200.80">
    <property type="entry name" value="Putative flavin oxidoreducatase, domain 2"/>
    <property type="match status" value="1"/>
</dbReference>
<keyword evidence="3" id="KW-0820">tRNA-binding</keyword>